<dbReference type="Pfam" id="PF01370">
    <property type="entry name" value="Epimerase"/>
    <property type="match status" value="1"/>
</dbReference>
<organism evidence="2 3">
    <name type="scientific">Candidatus Methylobacter oryzae</name>
    <dbReference type="NCBI Taxonomy" id="2497749"/>
    <lineage>
        <taxon>Bacteria</taxon>
        <taxon>Pseudomonadati</taxon>
        <taxon>Pseudomonadota</taxon>
        <taxon>Gammaproteobacteria</taxon>
        <taxon>Methylococcales</taxon>
        <taxon>Methylococcaceae</taxon>
        <taxon>Methylobacter</taxon>
    </lineage>
</organism>
<dbReference type="SUPFAM" id="SSF51735">
    <property type="entry name" value="NAD(P)-binding Rossmann-fold domains"/>
    <property type="match status" value="1"/>
</dbReference>
<dbReference type="EMBL" id="RYFG02000108">
    <property type="protein sequence ID" value="TRW92190.1"/>
    <property type="molecule type" value="Genomic_DNA"/>
</dbReference>
<sequence length="326" mass="35732">MTRIAILGATSQIARDLIVAFSVEQDRQLHLFARRPAEVLSWLLMQGLPGRYPVDDFGAFAGHDFDVVINFVGVGNPAQAQALGNAIFDITWRFDQLVLDYLQTHPQCRYLFLSSGAAYGTGFNEPATKDTQAVVAINGLEPQAWYGVAKLHAECRHRALPERAIVDIRVFNYFSRSQDLSARFLITDMLRSIRDDAVLQISADYIVRDYLHPADFHRLVSALIAAPAANAAVDCYTLAPVDKPALLAVMQQEFGLRYRTIEASAGVNATGGKPHYYSLNTRAADFGYRPGLSSIDGIVREAAAILQQLSLSLPKPAPVPVNSAGK</sequence>
<dbReference type="Gene3D" id="3.40.50.720">
    <property type="entry name" value="NAD(P)-binding Rossmann-like Domain"/>
    <property type="match status" value="1"/>
</dbReference>
<comment type="caution">
    <text evidence="2">The sequence shown here is derived from an EMBL/GenBank/DDBJ whole genome shotgun (WGS) entry which is preliminary data.</text>
</comment>
<proteinExistence type="predicted"/>
<protein>
    <submittedName>
        <fullName evidence="2">NAD-dependent epimerase/dehydratase family protein</fullName>
    </submittedName>
</protein>
<accession>A0ABY3C7X0</accession>
<feature type="domain" description="NAD-dependent epimerase/dehydratase" evidence="1">
    <location>
        <begin position="4"/>
        <end position="231"/>
    </location>
</feature>
<evidence type="ECO:0000259" key="1">
    <source>
        <dbReference type="Pfam" id="PF01370"/>
    </source>
</evidence>
<keyword evidence="3" id="KW-1185">Reference proteome</keyword>
<gene>
    <name evidence="2" type="ORF">EKO24_015290</name>
</gene>
<dbReference type="RefSeq" id="WP_127028254.1">
    <property type="nucleotide sequence ID" value="NZ_RYFG02000108.1"/>
</dbReference>
<dbReference type="InterPro" id="IPR001509">
    <property type="entry name" value="Epimerase_deHydtase"/>
</dbReference>
<dbReference type="InterPro" id="IPR036291">
    <property type="entry name" value="NAD(P)-bd_dom_sf"/>
</dbReference>
<evidence type="ECO:0000313" key="2">
    <source>
        <dbReference type="EMBL" id="TRW92190.1"/>
    </source>
</evidence>
<evidence type="ECO:0000313" key="3">
    <source>
        <dbReference type="Proteomes" id="UP000733744"/>
    </source>
</evidence>
<dbReference type="Proteomes" id="UP000733744">
    <property type="component" value="Unassembled WGS sequence"/>
</dbReference>
<name>A0ABY3C7X0_9GAMM</name>
<reference evidence="2 3" key="1">
    <citation type="journal article" date="2019" name="Antonie Van Leeuwenhoek">
        <title>Description of 'Ca. Methylobacter oryzae' KRF1, a novel species from the environmentally important Methylobacter clade 2.</title>
        <authorList>
            <person name="Khatri K."/>
            <person name="Mohite J.A."/>
            <person name="Pandit P.S."/>
            <person name="Bahulikar R."/>
            <person name="Rahalkar M.C."/>
        </authorList>
    </citation>
    <scope>NUCLEOTIDE SEQUENCE [LARGE SCALE GENOMIC DNA]</scope>
    <source>
        <strain evidence="2 3">KRF1</strain>
    </source>
</reference>